<keyword evidence="1" id="KW-0732">Signal</keyword>
<dbReference type="OrthoDB" id="279104at2"/>
<dbReference type="KEGG" id="pnd:Pla175_50210"/>
<accession>A0A518DJC9</accession>
<proteinExistence type="predicted"/>
<evidence type="ECO:0000256" key="1">
    <source>
        <dbReference type="SAM" id="SignalP"/>
    </source>
</evidence>
<reference evidence="2 3" key="1">
    <citation type="submission" date="2019-02" db="EMBL/GenBank/DDBJ databases">
        <title>Deep-cultivation of Planctomycetes and their phenomic and genomic characterization uncovers novel biology.</title>
        <authorList>
            <person name="Wiegand S."/>
            <person name="Jogler M."/>
            <person name="Boedeker C."/>
            <person name="Pinto D."/>
            <person name="Vollmers J."/>
            <person name="Rivas-Marin E."/>
            <person name="Kohn T."/>
            <person name="Peeters S.H."/>
            <person name="Heuer A."/>
            <person name="Rast P."/>
            <person name="Oberbeckmann S."/>
            <person name="Bunk B."/>
            <person name="Jeske O."/>
            <person name="Meyerdierks A."/>
            <person name="Storesund J.E."/>
            <person name="Kallscheuer N."/>
            <person name="Luecker S."/>
            <person name="Lage O.M."/>
            <person name="Pohl T."/>
            <person name="Merkel B.J."/>
            <person name="Hornburger P."/>
            <person name="Mueller R.-W."/>
            <person name="Bruemmer F."/>
            <person name="Labrenz M."/>
            <person name="Spormann A.M."/>
            <person name="Op den Camp H."/>
            <person name="Overmann J."/>
            <person name="Amann R."/>
            <person name="Jetten M.S.M."/>
            <person name="Mascher T."/>
            <person name="Medema M.H."/>
            <person name="Devos D.P."/>
            <person name="Kaster A.-K."/>
            <person name="Ovreas L."/>
            <person name="Rohde M."/>
            <person name="Galperin M.Y."/>
            <person name="Jogler C."/>
        </authorList>
    </citation>
    <scope>NUCLEOTIDE SEQUENCE [LARGE SCALE GENOMIC DNA]</scope>
    <source>
        <strain evidence="2 3">Pla175</strain>
    </source>
</reference>
<evidence type="ECO:0000313" key="3">
    <source>
        <dbReference type="Proteomes" id="UP000317429"/>
    </source>
</evidence>
<dbReference type="RefSeq" id="WP_145291759.1">
    <property type="nucleotide sequence ID" value="NZ_CP036291.1"/>
</dbReference>
<keyword evidence="3" id="KW-1185">Reference proteome</keyword>
<gene>
    <name evidence="2" type="ORF">Pla175_50210</name>
</gene>
<protein>
    <submittedName>
        <fullName evidence="2">Uncharacterized protein</fullName>
    </submittedName>
</protein>
<feature type="signal peptide" evidence="1">
    <location>
        <begin position="1"/>
        <end position="18"/>
    </location>
</feature>
<sequence length="172" mass="18647" precursor="true">MRNLLVTLIASFAVSAQAAGLPDRVVVHLLDPRGAIDGEQTIPTEWNGGKADLIGTRRLNVTEAKKLRILLRKELADDEDVPFCGHSPAYAVSITSRGKPTSTVTLCGTCGTWARNGDLRVLHGKASLEYLDTLLPLPEVFRPVAGKPAKILMPFHDGVKLPFQQIDNPDAE</sequence>
<feature type="chain" id="PRO_5021945157" evidence="1">
    <location>
        <begin position="19"/>
        <end position="172"/>
    </location>
</feature>
<evidence type="ECO:0000313" key="2">
    <source>
        <dbReference type="EMBL" id="QDU91591.1"/>
    </source>
</evidence>
<dbReference type="AlphaFoldDB" id="A0A518DJC9"/>
<dbReference type="EMBL" id="CP036291">
    <property type="protein sequence ID" value="QDU91591.1"/>
    <property type="molecule type" value="Genomic_DNA"/>
</dbReference>
<name>A0A518DJC9_9BACT</name>
<dbReference type="Proteomes" id="UP000317429">
    <property type="component" value="Chromosome"/>
</dbReference>
<organism evidence="2 3">
    <name type="scientific">Pirellulimonas nuda</name>
    <dbReference type="NCBI Taxonomy" id="2528009"/>
    <lineage>
        <taxon>Bacteria</taxon>
        <taxon>Pseudomonadati</taxon>
        <taxon>Planctomycetota</taxon>
        <taxon>Planctomycetia</taxon>
        <taxon>Pirellulales</taxon>
        <taxon>Lacipirellulaceae</taxon>
        <taxon>Pirellulimonas</taxon>
    </lineage>
</organism>